<dbReference type="NCBIfam" id="TIGR01072">
    <property type="entry name" value="murA"/>
    <property type="match status" value="1"/>
</dbReference>
<dbReference type="GO" id="GO:0008360">
    <property type="term" value="P:regulation of cell shape"/>
    <property type="evidence" value="ECO:0007669"/>
    <property type="project" value="UniProtKB-KW"/>
</dbReference>
<name>A0A1G2L8F8_9BACT</name>
<dbReference type="Pfam" id="PF00275">
    <property type="entry name" value="EPSP_synthase"/>
    <property type="match status" value="1"/>
</dbReference>
<dbReference type="GO" id="GO:0008760">
    <property type="term" value="F:UDP-N-acetylglucosamine 1-carboxyvinyltransferase activity"/>
    <property type="evidence" value="ECO:0007669"/>
    <property type="project" value="UniProtKB-UniRule"/>
</dbReference>
<organism evidence="15 16">
    <name type="scientific">Candidatus Sungbacteria bacterium RIFCSPLOWO2_01_FULL_54_21</name>
    <dbReference type="NCBI Taxonomy" id="1802279"/>
    <lineage>
        <taxon>Bacteria</taxon>
        <taxon>Candidatus Sungiibacteriota</taxon>
    </lineage>
</organism>
<comment type="catalytic activity">
    <reaction evidence="11 12">
        <text>phosphoenolpyruvate + UDP-N-acetyl-alpha-D-glucosamine = UDP-N-acetyl-3-O-(1-carboxyvinyl)-alpha-D-glucosamine + phosphate</text>
        <dbReference type="Rhea" id="RHEA:18681"/>
        <dbReference type="ChEBI" id="CHEBI:43474"/>
        <dbReference type="ChEBI" id="CHEBI:57705"/>
        <dbReference type="ChEBI" id="CHEBI:58702"/>
        <dbReference type="ChEBI" id="CHEBI:68483"/>
        <dbReference type="EC" id="2.5.1.7"/>
    </reaction>
</comment>
<evidence type="ECO:0000256" key="3">
    <source>
        <dbReference type="ARBA" id="ARBA00022490"/>
    </source>
</evidence>
<keyword evidence="5 12" id="KW-0808">Transferase</keyword>
<proteinExistence type="inferred from homology"/>
<keyword evidence="3 12" id="KW-0963">Cytoplasm</keyword>
<keyword evidence="13" id="KW-0040">ANK repeat</keyword>
<comment type="function">
    <text evidence="12">Cell wall formation. Adds enolpyruvyl to UDP-N-acetylglucosamine.</text>
</comment>
<reference evidence="15 16" key="1">
    <citation type="journal article" date="2016" name="Nat. Commun.">
        <title>Thousands of microbial genomes shed light on interconnected biogeochemical processes in an aquifer system.</title>
        <authorList>
            <person name="Anantharaman K."/>
            <person name="Brown C.T."/>
            <person name="Hug L.A."/>
            <person name="Sharon I."/>
            <person name="Castelle C.J."/>
            <person name="Probst A.J."/>
            <person name="Thomas B.C."/>
            <person name="Singh A."/>
            <person name="Wilkins M.J."/>
            <person name="Karaoz U."/>
            <person name="Brodie E.L."/>
            <person name="Williams K.H."/>
            <person name="Hubbard S.S."/>
            <person name="Banfield J.F."/>
        </authorList>
    </citation>
    <scope>NUCLEOTIDE SEQUENCE [LARGE SCALE GENOMIC DNA]</scope>
</reference>
<evidence type="ECO:0000256" key="13">
    <source>
        <dbReference type="PROSITE-ProRule" id="PRU00023"/>
    </source>
</evidence>
<comment type="caution">
    <text evidence="15">The sequence shown here is derived from an EMBL/GenBank/DDBJ whole genome shotgun (WGS) entry which is preliminary data.</text>
</comment>
<dbReference type="GO" id="GO:0009252">
    <property type="term" value="P:peptidoglycan biosynthetic process"/>
    <property type="evidence" value="ECO:0007669"/>
    <property type="project" value="UniProtKB-UniRule"/>
</dbReference>
<dbReference type="EMBL" id="MHQR01000010">
    <property type="protein sequence ID" value="OHA07917.1"/>
    <property type="molecule type" value="Genomic_DNA"/>
</dbReference>
<dbReference type="GO" id="GO:0005737">
    <property type="term" value="C:cytoplasm"/>
    <property type="evidence" value="ECO:0007669"/>
    <property type="project" value="UniProtKB-SubCell"/>
</dbReference>
<sequence length="441" mass="47556">MHETAERFVVHGGRMLSGGVQIRGSKNAASKAMVATLLTDEPCILENVPFSEEAAITRELCERIGSSITYGDDHTCSIVTPRIREHSVIELSRRNRIPILAFGPLLVRAGEAEVPFLGGDPIGHRPIDFHLEALARMGAVIERRERSYYATAPYLTGTDIAFPFPSVGATESVLLAGVLARGRTRIENAAIEPEVQNLIAMLIAMGALITCESDERRIEIEGVRQLRGVRHRIIPDRNEAVSFAVAGLATGGAITLRGAEPAHLASFIAVVRAMGIIVEENDHGLYIAPPSFVGPMDVSSVSIATAPHPGFMTDWQQPLAVFLTRAKGTSIIHETVYEDRLGYLKDLARMGADISVSDECPSDSPCRFSGRTFNHVARITGPVSLNGADIEITDIRAGMAHIIAALSATGKSVISGVAHIDRGYETLDERLRTLGADITRV</sequence>
<evidence type="ECO:0000313" key="15">
    <source>
        <dbReference type="EMBL" id="OHA07917.1"/>
    </source>
</evidence>
<feature type="binding site" evidence="12">
    <location>
        <begin position="26"/>
        <end position="27"/>
    </location>
    <ligand>
        <name>phosphoenolpyruvate</name>
        <dbReference type="ChEBI" id="CHEBI:58702"/>
    </ligand>
</feature>
<dbReference type="InterPro" id="IPR013792">
    <property type="entry name" value="RNA3'P_cycl/enolpyr_Trfase_a/b"/>
</dbReference>
<keyword evidence="7 12" id="KW-0573">Peptidoglycan synthesis</keyword>
<dbReference type="GO" id="GO:0071555">
    <property type="term" value="P:cell wall organization"/>
    <property type="evidence" value="ECO:0007669"/>
    <property type="project" value="UniProtKB-KW"/>
</dbReference>
<evidence type="ECO:0000256" key="11">
    <source>
        <dbReference type="ARBA" id="ARBA00047527"/>
    </source>
</evidence>
<dbReference type="CDD" id="cd01555">
    <property type="entry name" value="UdpNAET"/>
    <property type="match status" value="1"/>
</dbReference>
<dbReference type="PANTHER" id="PTHR43783:SF1">
    <property type="entry name" value="UDP-N-ACETYLGLUCOSAMINE 1-CARBOXYVINYLTRANSFERASE"/>
    <property type="match status" value="1"/>
</dbReference>
<evidence type="ECO:0000256" key="4">
    <source>
        <dbReference type="ARBA" id="ARBA00022618"/>
    </source>
</evidence>
<dbReference type="InterPro" id="IPR005750">
    <property type="entry name" value="UDP_GlcNAc_COvinyl_MurA"/>
</dbReference>
<dbReference type="PANTHER" id="PTHR43783">
    <property type="entry name" value="UDP-N-ACETYLGLUCOSAMINE 1-CARBOXYVINYLTRANSFERASE"/>
    <property type="match status" value="1"/>
</dbReference>
<dbReference type="SUPFAM" id="SSF55205">
    <property type="entry name" value="EPT/RTPC-like"/>
    <property type="match status" value="1"/>
</dbReference>
<evidence type="ECO:0000256" key="12">
    <source>
        <dbReference type="HAMAP-Rule" id="MF_00111"/>
    </source>
</evidence>
<evidence type="ECO:0000256" key="2">
    <source>
        <dbReference type="ARBA" id="ARBA00004752"/>
    </source>
</evidence>
<feature type="domain" description="Enolpyruvate transferase" evidence="14">
    <location>
        <begin position="11"/>
        <end position="431"/>
    </location>
</feature>
<dbReference type="Proteomes" id="UP000176510">
    <property type="component" value="Unassembled WGS sequence"/>
</dbReference>
<dbReference type="Gene3D" id="3.65.10.10">
    <property type="entry name" value="Enolpyruvate transferase domain"/>
    <property type="match status" value="2"/>
</dbReference>
<evidence type="ECO:0000256" key="9">
    <source>
        <dbReference type="ARBA" id="ARBA00023316"/>
    </source>
</evidence>
<comment type="caution">
    <text evidence="12">Lacks conserved residue(s) required for the propagation of feature annotation.</text>
</comment>
<evidence type="ECO:0000256" key="8">
    <source>
        <dbReference type="ARBA" id="ARBA00023306"/>
    </source>
</evidence>
<feature type="binding site" evidence="12">
    <location>
        <position position="96"/>
    </location>
    <ligand>
        <name>UDP-N-acetyl-alpha-D-glucosamine</name>
        <dbReference type="ChEBI" id="CHEBI:57705"/>
    </ligand>
</feature>
<dbReference type="STRING" id="1802279.A3B34_02720"/>
<evidence type="ECO:0000256" key="6">
    <source>
        <dbReference type="ARBA" id="ARBA00022960"/>
    </source>
</evidence>
<dbReference type="UniPathway" id="UPA00219"/>
<evidence type="ECO:0000259" key="14">
    <source>
        <dbReference type="Pfam" id="PF00275"/>
    </source>
</evidence>
<feature type="binding site" evidence="12">
    <location>
        <position position="336"/>
    </location>
    <ligand>
        <name>UDP-N-acetyl-alpha-D-glucosamine</name>
        <dbReference type="ChEBI" id="CHEBI:57705"/>
    </ligand>
</feature>
<evidence type="ECO:0000256" key="5">
    <source>
        <dbReference type="ARBA" id="ARBA00022679"/>
    </source>
</evidence>
<dbReference type="GO" id="GO:0051301">
    <property type="term" value="P:cell division"/>
    <property type="evidence" value="ECO:0007669"/>
    <property type="project" value="UniProtKB-KW"/>
</dbReference>
<evidence type="ECO:0000256" key="1">
    <source>
        <dbReference type="ARBA" id="ARBA00004496"/>
    </source>
</evidence>
<dbReference type="InterPro" id="IPR050068">
    <property type="entry name" value="MurA_subfamily"/>
</dbReference>
<protein>
    <recommendedName>
        <fullName evidence="12">UDP-N-acetylglucosamine 1-carboxyvinyltransferase</fullName>
        <ecNumber evidence="12">2.5.1.7</ecNumber>
    </recommendedName>
    <alternativeName>
        <fullName evidence="12">Enoylpyruvate transferase</fullName>
    </alternativeName>
    <alternativeName>
        <fullName evidence="12">UDP-N-acetylglucosamine enolpyruvyl transferase</fullName>
        <shortName evidence="12">EPT</shortName>
    </alternativeName>
</protein>
<dbReference type="InterPro" id="IPR002110">
    <property type="entry name" value="Ankyrin_rpt"/>
</dbReference>
<feature type="binding site" evidence="12">
    <location>
        <position position="314"/>
    </location>
    <ligand>
        <name>UDP-N-acetyl-alpha-D-glucosamine</name>
        <dbReference type="ChEBI" id="CHEBI:57705"/>
    </ligand>
</feature>
<evidence type="ECO:0000256" key="7">
    <source>
        <dbReference type="ARBA" id="ARBA00022984"/>
    </source>
</evidence>
<feature type="repeat" description="ANK" evidence="13">
    <location>
        <begin position="327"/>
        <end position="359"/>
    </location>
</feature>
<dbReference type="EC" id="2.5.1.7" evidence="12"/>
<evidence type="ECO:0000256" key="10">
    <source>
        <dbReference type="ARBA" id="ARBA00038367"/>
    </source>
</evidence>
<dbReference type="InterPro" id="IPR036968">
    <property type="entry name" value="Enolpyruvate_Tfrase_sf"/>
</dbReference>
<keyword evidence="4 12" id="KW-0132">Cell division</keyword>
<feature type="active site" description="Proton donor" evidence="12">
    <location>
        <position position="120"/>
    </location>
</feature>
<comment type="pathway">
    <text evidence="2 12">Cell wall biogenesis; peptidoglycan biosynthesis.</text>
</comment>
<evidence type="ECO:0000313" key="16">
    <source>
        <dbReference type="Proteomes" id="UP000176510"/>
    </source>
</evidence>
<gene>
    <name evidence="12" type="primary">murA</name>
    <name evidence="15" type="ORF">A3B34_02720</name>
</gene>
<dbReference type="PROSITE" id="PS50088">
    <property type="entry name" value="ANK_REPEAT"/>
    <property type="match status" value="1"/>
</dbReference>
<dbReference type="GO" id="GO:0019277">
    <property type="term" value="P:UDP-N-acetylgalactosamine biosynthetic process"/>
    <property type="evidence" value="ECO:0007669"/>
    <property type="project" value="InterPro"/>
</dbReference>
<keyword evidence="6 12" id="KW-0133">Cell shape</keyword>
<dbReference type="InterPro" id="IPR001986">
    <property type="entry name" value="Enolpyruvate_Tfrase_dom"/>
</dbReference>
<dbReference type="NCBIfam" id="NF006873">
    <property type="entry name" value="PRK09369.1"/>
    <property type="match status" value="1"/>
</dbReference>
<dbReference type="AlphaFoldDB" id="A0A1G2L8F8"/>
<keyword evidence="8 12" id="KW-0131">Cell cycle</keyword>
<accession>A0A1G2L8F8</accession>
<dbReference type="HAMAP" id="MF_00111">
    <property type="entry name" value="MurA"/>
    <property type="match status" value="1"/>
</dbReference>
<comment type="similarity">
    <text evidence="10 12">Belongs to the EPSP synthase family. MurA subfamily.</text>
</comment>
<comment type="subcellular location">
    <subcellularLocation>
        <location evidence="1 12">Cytoplasm</location>
    </subcellularLocation>
</comment>
<keyword evidence="9 12" id="KW-0961">Cell wall biogenesis/degradation</keyword>